<evidence type="ECO:0000256" key="2">
    <source>
        <dbReference type="ARBA" id="ARBA00022801"/>
    </source>
</evidence>
<proteinExistence type="inferred from homology"/>
<reference evidence="4" key="1">
    <citation type="submission" date="2017-09" db="EMBL/GenBank/DDBJ databases">
        <title>Depth-based differentiation of microbial function through sediment-hosted aquifers and enrichment of novel symbionts in the deep terrestrial subsurface.</title>
        <authorList>
            <person name="Probst A.J."/>
            <person name="Ladd B."/>
            <person name="Jarett J.K."/>
            <person name="Geller-Mcgrath D.E."/>
            <person name="Sieber C.M.K."/>
            <person name="Emerson J.B."/>
            <person name="Anantharaman K."/>
            <person name="Thomas B.C."/>
            <person name="Malmstrom R."/>
            <person name="Stieglmeier M."/>
            <person name="Klingl A."/>
            <person name="Woyke T."/>
            <person name="Ryan C.M."/>
            <person name="Banfield J.F."/>
        </authorList>
    </citation>
    <scope>NUCLEOTIDE SEQUENCE [LARGE SCALE GENOMIC DNA]</scope>
</reference>
<dbReference type="GO" id="GO:0047429">
    <property type="term" value="F:nucleoside triphosphate diphosphatase activity"/>
    <property type="evidence" value="ECO:0007669"/>
    <property type="project" value="InterPro"/>
</dbReference>
<dbReference type="Gene3D" id="3.90.950.10">
    <property type="match status" value="1"/>
</dbReference>
<name>A0A2H0X7R9_UNCKA</name>
<accession>A0A2H0X7R9</accession>
<dbReference type="GO" id="GO:0009143">
    <property type="term" value="P:nucleoside triphosphate catabolic process"/>
    <property type="evidence" value="ECO:0007669"/>
    <property type="project" value="InterPro"/>
</dbReference>
<dbReference type="Pfam" id="PF01725">
    <property type="entry name" value="Ham1p_like"/>
    <property type="match status" value="1"/>
</dbReference>
<dbReference type="GO" id="GO:0005737">
    <property type="term" value="C:cytoplasm"/>
    <property type="evidence" value="ECO:0007669"/>
    <property type="project" value="TreeGrafter"/>
</dbReference>
<protein>
    <submittedName>
        <fullName evidence="3">Non-canonical purine NTP pyrophosphatase</fullName>
    </submittedName>
</protein>
<dbReference type="InterPro" id="IPR029001">
    <property type="entry name" value="ITPase-like_fam"/>
</dbReference>
<dbReference type="InterPro" id="IPR002637">
    <property type="entry name" value="RdgB/HAM1"/>
</dbReference>
<evidence type="ECO:0000313" key="4">
    <source>
        <dbReference type="Proteomes" id="UP000231414"/>
    </source>
</evidence>
<keyword evidence="2" id="KW-0378">Hydrolase</keyword>
<sequence length="180" mass="20099">MELIFTTTNEYKIKSADSVLSRYGINVAGREVEVPELQTSDPEEVIKDKVAKCYEIVKQPLIAMDSGLFIEPLGGFPGVYTKYALKTLGEDGLINLTKHISPCPAYVQRMIGYTDGFIIKTFSSRGYGEIIPEKRGENGMNYDLIFYVPSEGKTLAELTHEQQVAVWGDAWDNLALYLTS</sequence>
<evidence type="ECO:0000256" key="1">
    <source>
        <dbReference type="ARBA" id="ARBA00008023"/>
    </source>
</evidence>
<dbReference type="CDD" id="cd00515">
    <property type="entry name" value="HAM1"/>
    <property type="match status" value="1"/>
</dbReference>
<comment type="caution">
    <text evidence="3">The sequence shown here is derived from an EMBL/GenBank/DDBJ whole genome shotgun (WGS) entry which is preliminary data.</text>
</comment>
<dbReference type="PANTHER" id="PTHR11067">
    <property type="entry name" value="INOSINE TRIPHOSPHATE PYROPHOSPHATASE/HAM1 PROTEIN"/>
    <property type="match status" value="1"/>
</dbReference>
<gene>
    <name evidence="3" type="ORF">COT52_00975</name>
</gene>
<dbReference type="PANTHER" id="PTHR11067:SF9">
    <property type="entry name" value="INOSINE TRIPHOSPHATE PYROPHOSPHATASE"/>
    <property type="match status" value="1"/>
</dbReference>
<dbReference type="SUPFAM" id="SSF52972">
    <property type="entry name" value="ITPase-like"/>
    <property type="match status" value="1"/>
</dbReference>
<dbReference type="Proteomes" id="UP000231414">
    <property type="component" value="Unassembled WGS sequence"/>
</dbReference>
<dbReference type="EMBL" id="PEYW01000011">
    <property type="protein sequence ID" value="PIS20966.1"/>
    <property type="molecule type" value="Genomic_DNA"/>
</dbReference>
<dbReference type="AlphaFoldDB" id="A0A2H0X7R9"/>
<evidence type="ECO:0000313" key="3">
    <source>
        <dbReference type="EMBL" id="PIS20966.1"/>
    </source>
</evidence>
<comment type="similarity">
    <text evidence="1">Belongs to the HAM1 NTPase family.</text>
</comment>
<organism evidence="3 4">
    <name type="scientific">candidate division WWE3 bacterium CG08_land_8_20_14_0_20_43_13</name>
    <dbReference type="NCBI Taxonomy" id="1975087"/>
    <lineage>
        <taxon>Bacteria</taxon>
        <taxon>Katanobacteria</taxon>
    </lineage>
</organism>